<dbReference type="InterPro" id="IPR050706">
    <property type="entry name" value="Cyclic-di-GMP_PDE-like"/>
</dbReference>
<organism evidence="2 3">
    <name type="scientific">Romboutsia weinsteinii</name>
    <dbReference type="NCBI Taxonomy" id="2020949"/>
    <lineage>
        <taxon>Bacteria</taxon>
        <taxon>Bacillati</taxon>
        <taxon>Bacillota</taxon>
        <taxon>Clostridia</taxon>
        <taxon>Peptostreptococcales</taxon>
        <taxon>Peptostreptococcaceae</taxon>
        <taxon>Romboutsia</taxon>
    </lineage>
</organism>
<dbReference type="OrthoDB" id="9762141at2"/>
<dbReference type="EMBL" id="NOJY02000013">
    <property type="protein sequence ID" value="RDY27424.1"/>
    <property type="molecule type" value="Genomic_DNA"/>
</dbReference>
<dbReference type="PROSITE" id="PS50883">
    <property type="entry name" value="EAL"/>
    <property type="match status" value="1"/>
</dbReference>
<dbReference type="InterPro" id="IPR035919">
    <property type="entry name" value="EAL_sf"/>
</dbReference>
<feature type="domain" description="EAL" evidence="1">
    <location>
        <begin position="11"/>
        <end position="265"/>
    </location>
</feature>
<dbReference type="Gene3D" id="3.20.20.450">
    <property type="entry name" value="EAL domain"/>
    <property type="match status" value="1"/>
</dbReference>
<dbReference type="Proteomes" id="UP000215694">
    <property type="component" value="Unassembled WGS sequence"/>
</dbReference>
<dbReference type="Pfam" id="PF00563">
    <property type="entry name" value="EAL"/>
    <property type="match status" value="1"/>
</dbReference>
<dbReference type="PANTHER" id="PTHR33121:SF70">
    <property type="entry name" value="SIGNALING PROTEIN YKOW"/>
    <property type="match status" value="1"/>
</dbReference>
<comment type="caution">
    <text evidence="2">The sequence shown here is derived from an EMBL/GenBank/DDBJ whole genome shotgun (WGS) entry which is preliminary data.</text>
</comment>
<dbReference type="AlphaFoldDB" id="A0A371J421"/>
<dbReference type="SUPFAM" id="SSF141868">
    <property type="entry name" value="EAL domain-like"/>
    <property type="match status" value="1"/>
</dbReference>
<keyword evidence="3" id="KW-1185">Reference proteome</keyword>
<dbReference type="GO" id="GO:0071111">
    <property type="term" value="F:cyclic-guanylate-specific phosphodiesterase activity"/>
    <property type="evidence" value="ECO:0007669"/>
    <property type="project" value="InterPro"/>
</dbReference>
<proteinExistence type="predicted"/>
<evidence type="ECO:0000313" key="2">
    <source>
        <dbReference type="EMBL" id="RDY27424.1"/>
    </source>
</evidence>
<gene>
    <name evidence="2" type="ORF">CHL78_009425</name>
</gene>
<dbReference type="InterPro" id="IPR001633">
    <property type="entry name" value="EAL_dom"/>
</dbReference>
<dbReference type="SMART" id="SM00052">
    <property type="entry name" value="EAL"/>
    <property type="match status" value="1"/>
</dbReference>
<sequence length="266" mass="31163">MKDTFDIYNDKGNLFIEVINAIKNKEFKIVYQPKFNINSMNIVGVEALIRWEKNNGDIVYPDLFIPQLEINKDIYLIDYFVLENCVMKINQWIKLKIKPIPIAINISKSTIMRREFISKLKYFIEKYDIPEGIFELEITERECFYKDIKNIAKKIKKIKELGVRVSLDDFGSGNSNILAVANIDFDYIKIDKSILDEIGNNKIDNILVGIKNIMDMNKVFVVAEGIETKYQYEKLLNYGYSYAQGYYFSKPITIEQLESKYLLKDS</sequence>
<reference evidence="2 3" key="1">
    <citation type="journal article" date="2017" name="Genome Announc.">
        <title>Draft Genome Sequence of Romboutsia weinsteinii sp. nov. Strain CCRI-19649(T) Isolated from Surface Water.</title>
        <authorList>
            <person name="Maheux A.F."/>
            <person name="Boudreau D.K."/>
            <person name="Berube E."/>
            <person name="Boissinot M."/>
            <person name="Cantin P."/>
            <person name="Raymond F."/>
            <person name="Corbeil J."/>
            <person name="Omar R.F."/>
            <person name="Bergeron M.G."/>
        </authorList>
    </citation>
    <scope>NUCLEOTIDE SEQUENCE [LARGE SCALE GENOMIC DNA]</scope>
    <source>
        <strain evidence="2 3">CCRI-19649</strain>
    </source>
</reference>
<dbReference type="PANTHER" id="PTHR33121">
    <property type="entry name" value="CYCLIC DI-GMP PHOSPHODIESTERASE PDEF"/>
    <property type="match status" value="1"/>
</dbReference>
<name>A0A371J421_9FIRM</name>
<evidence type="ECO:0000313" key="3">
    <source>
        <dbReference type="Proteomes" id="UP000215694"/>
    </source>
</evidence>
<dbReference type="CDD" id="cd01948">
    <property type="entry name" value="EAL"/>
    <property type="match status" value="1"/>
</dbReference>
<dbReference type="RefSeq" id="WP_094369228.1">
    <property type="nucleotide sequence ID" value="NZ_NOJY02000013.1"/>
</dbReference>
<protein>
    <submittedName>
        <fullName evidence="2">EAL domain-containing protein</fullName>
    </submittedName>
</protein>
<evidence type="ECO:0000259" key="1">
    <source>
        <dbReference type="PROSITE" id="PS50883"/>
    </source>
</evidence>
<accession>A0A371J421</accession>